<dbReference type="InterPro" id="IPR045450">
    <property type="entry name" value="VMAP_C"/>
</dbReference>
<dbReference type="RefSeq" id="WP_203785959.1">
    <property type="nucleotide sequence ID" value="NZ_BOMV01000068.1"/>
</dbReference>
<protein>
    <recommendedName>
        <fullName evidence="2">vWA-MoxR associated protein C-terminal domain-containing protein</fullName>
    </recommendedName>
</protein>
<feature type="compositionally biased region" description="Gly residues" evidence="1">
    <location>
        <begin position="121"/>
        <end position="135"/>
    </location>
</feature>
<dbReference type="Pfam" id="PF20028">
    <property type="entry name" value="VMAP-C"/>
    <property type="match status" value="1"/>
</dbReference>
<gene>
    <name evidence="3" type="ORF">Ari01nite_64010</name>
</gene>
<reference evidence="3" key="1">
    <citation type="submission" date="2021-01" db="EMBL/GenBank/DDBJ databases">
        <title>Whole genome shotgun sequence of Actinoplanes rishiriensis NBRC 108556.</title>
        <authorList>
            <person name="Komaki H."/>
            <person name="Tamura T."/>
        </authorList>
    </citation>
    <scope>NUCLEOTIDE SEQUENCE</scope>
    <source>
        <strain evidence="3">NBRC 108556</strain>
    </source>
</reference>
<dbReference type="EMBL" id="BOMV01000068">
    <property type="protein sequence ID" value="GIE98936.1"/>
    <property type="molecule type" value="Genomic_DNA"/>
</dbReference>
<keyword evidence="4" id="KW-1185">Reference proteome</keyword>
<feature type="region of interest" description="Disordered" evidence="1">
    <location>
        <begin position="117"/>
        <end position="160"/>
    </location>
</feature>
<evidence type="ECO:0000313" key="3">
    <source>
        <dbReference type="EMBL" id="GIE98936.1"/>
    </source>
</evidence>
<comment type="caution">
    <text evidence="3">The sequence shown here is derived from an EMBL/GenBank/DDBJ whole genome shotgun (WGS) entry which is preliminary data.</text>
</comment>
<organism evidence="3 4">
    <name type="scientific">Paractinoplanes rishiriensis</name>
    <dbReference type="NCBI Taxonomy" id="1050105"/>
    <lineage>
        <taxon>Bacteria</taxon>
        <taxon>Bacillati</taxon>
        <taxon>Actinomycetota</taxon>
        <taxon>Actinomycetes</taxon>
        <taxon>Micromonosporales</taxon>
        <taxon>Micromonosporaceae</taxon>
        <taxon>Paractinoplanes</taxon>
    </lineage>
</organism>
<feature type="compositionally biased region" description="Basic and acidic residues" evidence="1">
    <location>
        <begin position="137"/>
        <end position="147"/>
    </location>
</feature>
<name>A0A919K997_9ACTN</name>
<feature type="domain" description="vWA-MoxR associated protein C-terminal" evidence="2">
    <location>
        <begin position="194"/>
        <end position="372"/>
    </location>
</feature>
<evidence type="ECO:0000256" key="1">
    <source>
        <dbReference type="SAM" id="MobiDB-lite"/>
    </source>
</evidence>
<dbReference type="AlphaFoldDB" id="A0A919K997"/>
<dbReference type="Proteomes" id="UP000636960">
    <property type="component" value="Unassembled WGS sequence"/>
</dbReference>
<accession>A0A919K997</accession>
<proteinExistence type="predicted"/>
<evidence type="ECO:0000313" key="4">
    <source>
        <dbReference type="Proteomes" id="UP000636960"/>
    </source>
</evidence>
<sequence>MTAPVQLLLEPVVRWPRHAVVGQPYLVEVDLQIAGDPPGWPYDDEEVGLLCLLAGTPGLRVEAVDTPTVVVHRFGGSYGPARYLVTPERTAADVGLVLTVATRRGVPVRTERLPLTVSEAAGGGESTVLTGGGSGRVPERPAPERPAEMPPEPESGSEPRRALVSVRVESDMLNPRRAFVTTELMLDEQRWTVADEPAPVPSAEVMAVGGVHLEEALDRIGAADLLVEFVVPPNLSGIPFERCLALTTGLPTEIGRTYPVVVTVALGGDVVARDRWQATQAMPVVFLDSERPTAALVVRIEMGRPALVAMAAPGDAHPDAAVTALRAGAPGVLWSRQPARLEAFKDLVAAEPEQTFGQWAEAVRRWRSDGWDVALLAREAMLPRAEPFLMFPPAEE</sequence>
<evidence type="ECO:0000259" key="2">
    <source>
        <dbReference type="Pfam" id="PF20028"/>
    </source>
</evidence>